<dbReference type="SUPFAM" id="SSF159006">
    <property type="entry name" value="YopX-like"/>
    <property type="match status" value="1"/>
</dbReference>
<comment type="caution">
    <text evidence="2">The sequence shown here is derived from an EMBL/GenBank/DDBJ whole genome shotgun (WGS) entry which is preliminary data.</text>
</comment>
<organism evidence="2 3">
    <name type="scientific">Staphylococcus xylosus</name>
    <dbReference type="NCBI Taxonomy" id="1288"/>
    <lineage>
        <taxon>Bacteria</taxon>
        <taxon>Bacillati</taxon>
        <taxon>Bacillota</taxon>
        <taxon>Bacilli</taxon>
        <taxon>Bacillales</taxon>
        <taxon>Staphylococcaceae</taxon>
        <taxon>Staphylococcus</taxon>
    </lineage>
</organism>
<protein>
    <recommendedName>
        <fullName evidence="1">YopX protein domain-containing protein</fullName>
    </recommendedName>
</protein>
<dbReference type="Pfam" id="PF09643">
    <property type="entry name" value="YopX"/>
    <property type="match status" value="1"/>
</dbReference>
<dbReference type="InterPro" id="IPR019096">
    <property type="entry name" value="YopX_protein"/>
</dbReference>
<dbReference type="Proteomes" id="UP000285567">
    <property type="component" value="Unassembled WGS sequence"/>
</dbReference>
<evidence type="ECO:0000313" key="2">
    <source>
        <dbReference type="EMBL" id="RIN11399.1"/>
    </source>
</evidence>
<name>A0A418IPP9_STAXY</name>
<dbReference type="EMBL" id="QXUL01000021">
    <property type="protein sequence ID" value="RIN11399.1"/>
    <property type="molecule type" value="Genomic_DNA"/>
</dbReference>
<feature type="domain" description="YopX protein" evidence="1">
    <location>
        <begin position="4"/>
        <end position="131"/>
    </location>
</feature>
<sequence length="132" mass="15210">MIPKYKVWDKVEKRMWNVETLFIEDEWVKANDGSIYGEHKDIVRSFELLQSTGLKDKNGVEIYEGDILEIPVAIDTETLNCEVVFEDGVFGIKDVLYGWGFEIGLVPLIEIILAKKVIIVGNKYEHPHLIEE</sequence>
<keyword evidence="3" id="KW-1185">Reference proteome</keyword>
<gene>
    <name evidence="2" type="ORF">BU097_05435</name>
</gene>
<dbReference type="RefSeq" id="WP_119603818.1">
    <property type="nucleotide sequence ID" value="NZ_QXUL01000021.1"/>
</dbReference>
<evidence type="ECO:0000259" key="1">
    <source>
        <dbReference type="Pfam" id="PF09643"/>
    </source>
</evidence>
<dbReference type="Gene3D" id="2.30.30.290">
    <property type="entry name" value="YopX-like domains"/>
    <property type="match status" value="1"/>
</dbReference>
<proteinExistence type="predicted"/>
<evidence type="ECO:0000313" key="3">
    <source>
        <dbReference type="Proteomes" id="UP000285567"/>
    </source>
</evidence>
<accession>A0A418IPP9</accession>
<reference evidence="2 3" key="1">
    <citation type="journal article" date="2016" name="Front. Microbiol.">
        <title>Comprehensive Phylogenetic Analysis of Bovine Non-aureus Staphylococci Species Based on Whole-Genome Sequencing.</title>
        <authorList>
            <person name="Naushad S."/>
            <person name="Barkema H.W."/>
            <person name="Luby C."/>
            <person name="Condas L.A."/>
            <person name="Nobrega D.B."/>
            <person name="Carson D.A."/>
            <person name="De Buck J."/>
        </authorList>
    </citation>
    <scope>NUCLEOTIDE SEQUENCE [LARGE SCALE GENOMIC DNA]</scope>
    <source>
        <strain evidence="2 3">SNUC 102</strain>
    </source>
</reference>
<dbReference type="AlphaFoldDB" id="A0A418IPP9"/>
<dbReference type="InterPro" id="IPR023385">
    <property type="entry name" value="YopX-like_C"/>
</dbReference>
<dbReference type="OrthoDB" id="1809393at2"/>